<dbReference type="InterPro" id="IPR002173">
    <property type="entry name" value="Carboh/pur_kinase_PfkB_CS"/>
</dbReference>
<dbReference type="Pfam" id="PF00294">
    <property type="entry name" value="PfkB"/>
    <property type="match status" value="1"/>
</dbReference>
<evidence type="ECO:0000256" key="3">
    <source>
        <dbReference type="ARBA" id="ARBA00022741"/>
    </source>
</evidence>
<name>A0A3A1Y3W7_9GAMM</name>
<dbReference type="PANTHER" id="PTHR46566">
    <property type="entry name" value="1-PHOSPHOFRUCTOKINASE-RELATED"/>
    <property type="match status" value="1"/>
</dbReference>
<sequence>MTKVATITLNPALDLVGLVKEIEVGEVNSVETLGLYPAGKGINVAKVLADLGVKSTVTGFLGQDNKGDFEADFAKYQLDDQFARVEGKTRVNIKVTQEDGEVTDLNFQGFAVDQANWQAFVAKTLEVLKGYDYVAVCGSLPRGVELEAFKAWLEQLRDLGCKVIFDSSNKALEVGLQANPWLIKPNWRELEVLTQQKFESIDQVLVAARKLNEQGIANVVVSMGSKGSLWVTKDFVYQAQPPKITNVVSTVGAGDSMVAGFIYSLVNGLNPEETLRFASAISAYAVTQGNVGVDHISTLDPYKAQVKVTKVA</sequence>
<keyword evidence="5 8" id="KW-0067">ATP-binding</keyword>
<dbReference type="GO" id="GO:0005829">
    <property type="term" value="C:cytosol"/>
    <property type="evidence" value="ECO:0007669"/>
    <property type="project" value="TreeGrafter"/>
</dbReference>
<dbReference type="AlphaFoldDB" id="A0A3A1Y3W7"/>
<dbReference type="GO" id="GO:0008662">
    <property type="term" value="F:1-phosphofructokinase activity"/>
    <property type="evidence" value="ECO:0007669"/>
    <property type="project" value="UniProtKB-UniRule"/>
</dbReference>
<accession>A0A3A1Y3W7</accession>
<proteinExistence type="inferred from homology"/>
<dbReference type="PANTHER" id="PTHR46566:SF5">
    <property type="entry name" value="1-PHOSPHOFRUCTOKINASE"/>
    <property type="match status" value="1"/>
</dbReference>
<dbReference type="GO" id="GO:0005524">
    <property type="term" value="F:ATP binding"/>
    <property type="evidence" value="ECO:0007669"/>
    <property type="project" value="UniProtKB-UniRule"/>
</dbReference>
<dbReference type="InterPro" id="IPR029056">
    <property type="entry name" value="Ribokinase-like"/>
</dbReference>
<dbReference type="Proteomes" id="UP000265691">
    <property type="component" value="Unassembled WGS sequence"/>
</dbReference>
<organism evidence="10 11">
    <name type="scientific">Psittacicella hinzii</name>
    <dbReference type="NCBI Taxonomy" id="2028575"/>
    <lineage>
        <taxon>Bacteria</taxon>
        <taxon>Pseudomonadati</taxon>
        <taxon>Pseudomonadota</taxon>
        <taxon>Gammaproteobacteria</taxon>
        <taxon>Pasteurellales</taxon>
        <taxon>Psittacicellaceae</taxon>
        <taxon>Psittacicella</taxon>
    </lineage>
</organism>
<dbReference type="InterPro" id="IPR011611">
    <property type="entry name" value="PfkB_dom"/>
</dbReference>
<evidence type="ECO:0000259" key="9">
    <source>
        <dbReference type="Pfam" id="PF00294"/>
    </source>
</evidence>
<dbReference type="OrthoDB" id="9801219at2"/>
<evidence type="ECO:0000256" key="5">
    <source>
        <dbReference type="ARBA" id="ARBA00022840"/>
    </source>
</evidence>
<evidence type="ECO:0000313" key="11">
    <source>
        <dbReference type="Proteomes" id="UP000265691"/>
    </source>
</evidence>
<dbReference type="RefSeq" id="WP_119525415.1">
    <property type="nucleotide sequence ID" value="NZ_NRHC01000073.1"/>
</dbReference>
<comment type="catalytic activity">
    <reaction evidence="6 8">
        <text>beta-D-fructose 1-phosphate + ATP = beta-D-fructose 1,6-bisphosphate + ADP + H(+)</text>
        <dbReference type="Rhea" id="RHEA:14213"/>
        <dbReference type="ChEBI" id="CHEBI:15378"/>
        <dbReference type="ChEBI" id="CHEBI:30616"/>
        <dbReference type="ChEBI" id="CHEBI:32966"/>
        <dbReference type="ChEBI" id="CHEBI:138881"/>
        <dbReference type="ChEBI" id="CHEBI:456216"/>
        <dbReference type="EC" id="2.7.1.56"/>
    </reaction>
</comment>
<evidence type="ECO:0000256" key="2">
    <source>
        <dbReference type="ARBA" id="ARBA00022679"/>
    </source>
</evidence>
<dbReference type="Gene3D" id="3.40.1190.20">
    <property type="match status" value="1"/>
</dbReference>
<gene>
    <name evidence="10" type="ORF">CKF54_05765</name>
</gene>
<dbReference type="InterPro" id="IPR017583">
    <property type="entry name" value="Tagatose/fructose_Pkinase"/>
</dbReference>
<dbReference type="SUPFAM" id="SSF53613">
    <property type="entry name" value="Ribokinase-like"/>
    <property type="match status" value="1"/>
</dbReference>
<dbReference type="NCBIfam" id="TIGR03828">
    <property type="entry name" value="pfkB"/>
    <property type="match status" value="1"/>
</dbReference>
<dbReference type="CDD" id="cd01164">
    <property type="entry name" value="FruK_PfkB_like"/>
    <property type="match status" value="1"/>
</dbReference>
<dbReference type="PROSITE" id="PS00584">
    <property type="entry name" value="PFKB_KINASES_2"/>
    <property type="match status" value="1"/>
</dbReference>
<keyword evidence="11" id="KW-1185">Reference proteome</keyword>
<dbReference type="NCBIfam" id="NF007068">
    <property type="entry name" value="PRK09513.1"/>
    <property type="match status" value="1"/>
</dbReference>
<dbReference type="NCBIfam" id="TIGR03168">
    <property type="entry name" value="1-PFK"/>
    <property type="match status" value="1"/>
</dbReference>
<dbReference type="GO" id="GO:0044281">
    <property type="term" value="P:small molecule metabolic process"/>
    <property type="evidence" value="ECO:0007669"/>
    <property type="project" value="UniProtKB-ARBA"/>
</dbReference>
<evidence type="ECO:0000256" key="1">
    <source>
        <dbReference type="ARBA" id="ARBA00010688"/>
    </source>
</evidence>
<dbReference type="GO" id="GO:0016052">
    <property type="term" value="P:carbohydrate catabolic process"/>
    <property type="evidence" value="ECO:0007669"/>
    <property type="project" value="UniProtKB-ARBA"/>
</dbReference>
<dbReference type="InterPro" id="IPR022463">
    <property type="entry name" value="1-PFruKinase"/>
</dbReference>
<comment type="similarity">
    <text evidence="1 7 8">Belongs to the carbohydrate kinase PfkB family.</text>
</comment>
<dbReference type="PROSITE" id="PS00583">
    <property type="entry name" value="PFKB_KINASES_1"/>
    <property type="match status" value="1"/>
</dbReference>
<evidence type="ECO:0000256" key="8">
    <source>
        <dbReference type="RuleBase" id="RU369061"/>
    </source>
</evidence>
<reference evidence="10 11" key="1">
    <citation type="submission" date="2017-08" db="EMBL/GenBank/DDBJ databases">
        <title>Reclassification of Bisgaard taxon 37 and 44.</title>
        <authorList>
            <person name="Christensen H."/>
        </authorList>
    </citation>
    <scope>NUCLEOTIDE SEQUENCE [LARGE SCALE GENOMIC DNA]</scope>
    <source>
        <strain evidence="10 11">B96_3</strain>
    </source>
</reference>
<evidence type="ECO:0000256" key="7">
    <source>
        <dbReference type="PIRNR" id="PIRNR000535"/>
    </source>
</evidence>
<comment type="caution">
    <text evidence="10">The sequence shown here is derived from an EMBL/GenBank/DDBJ whole genome shotgun (WGS) entry which is preliminary data.</text>
</comment>
<comment type="function">
    <text evidence="8">Catalyzes the ATP-dependent phosphorylation of fructose-l-phosphate to fructose-l,6-bisphosphate.</text>
</comment>
<dbReference type="PIRSF" id="PIRSF000535">
    <property type="entry name" value="1PFK/6PFK/LacC"/>
    <property type="match status" value="1"/>
</dbReference>
<keyword evidence="4 8" id="KW-0418">Kinase</keyword>
<dbReference type="FunFam" id="3.40.1190.20:FF:000001">
    <property type="entry name" value="Phosphofructokinase"/>
    <property type="match status" value="1"/>
</dbReference>
<dbReference type="EMBL" id="NRHC01000073">
    <property type="protein sequence ID" value="RIY31946.1"/>
    <property type="molecule type" value="Genomic_DNA"/>
</dbReference>
<evidence type="ECO:0000256" key="6">
    <source>
        <dbReference type="ARBA" id="ARBA00047745"/>
    </source>
</evidence>
<feature type="domain" description="Carbohydrate kinase PfkB" evidence="9">
    <location>
        <begin position="13"/>
        <end position="292"/>
    </location>
</feature>
<keyword evidence="2 7" id="KW-0808">Transferase</keyword>
<evidence type="ECO:0000313" key="10">
    <source>
        <dbReference type="EMBL" id="RIY31946.1"/>
    </source>
</evidence>
<evidence type="ECO:0000256" key="4">
    <source>
        <dbReference type="ARBA" id="ARBA00022777"/>
    </source>
</evidence>
<keyword evidence="3 8" id="KW-0547">Nucleotide-binding</keyword>
<protein>
    <recommendedName>
        <fullName evidence="7">Phosphofructokinase</fullName>
    </recommendedName>
</protein>